<proteinExistence type="predicted"/>
<evidence type="ECO:0000313" key="1">
    <source>
        <dbReference type="EMBL" id="KAL0118938.1"/>
    </source>
</evidence>
<evidence type="ECO:0000313" key="2">
    <source>
        <dbReference type="Proteomes" id="UP001430953"/>
    </source>
</evidence>
<keyword evidence="2" id="KW-1185">Reference proteome</keyword>
<comment type="caution">
    <text evidence="1">The sequence shown here is derived from an EMBL/GenBank/DDBJ whole genome shotgun (WGS) entry which is preliminary data.</text>
</comment>
<sequence>MCWLGSGHTSLRQSLLRFNTVDSPNCPLCDTEETPNRVAVYAGIQIWLLLRRRQLANEIIESYTYHILTARIIQKLIALCQNLACRTIDDARRRETYVPYSINDVDVCRRQGDRYTNCYYEVTEHQ</sequence>
<protein>
    <submittedName>
        <fullName evidence="1">Uncharacterized protein</fullName>
    </submittedName>
</protein>
<organism evidence="1 2">
    <name type="scientific">Cardiocondyla obscurior</name>
    <dbReference type="NCBI Taxonomy" id="286306"/>
    <lineage>
        <taxon>Eukaryota</taxon>
        <taxon>Metazoa</taxon>
        <taxon>Ecdysozoa</taxon>
        <taxon>Arthropoda</taxon>
        <taxon>Hexapoda</taxon>
        <taxon>Insecta</taxon>
        <taxon>Pterygota</taxon>
        <taxon>Neoptera</taxon>
        <taxon>Endopterygota</taxon>
        <taxon>Hymenoptera</taxon>
        <taxon>Apocrita</taxon>
        <taxon>Aculeata</taxon>
        <taxon>Formicoidea</taxon>
        <taxon>Formicidae</taxon>
        <taxon>Myrmicinae</taxon>
        <taxon>Cardiocondyla</taxon>
    </lineage>
</organism>
<name>A0AAW2FU02_9HYME</name>
<gene>
    <name evidence="1" type="ORF">PUN28_009518</name>
</gene>
<dbReference type="Proteomes" id="UP001430953">
    <property type="component" value="Unassembled WGS sequence"/>
</dbReference>
<dbReference type="EMBL" id="JADYXP020000008">
    <property type="protein sequence ID" value="KAL0118938.1"/>
    <property type="molecule type" value="Genomic_DNA"/>
</dbReference>
<reference evidence="1 2" key="1">
    <citation type="submission" date="2023-03" db="EMBL/GenBank/DDBJ databases">
        <title>High recombination rates correlate with genetic variation in Cardiocondyla obscurior ants.</title>
        <authorList>
            <person name="Errbii M."/>
        </authorList>
    </citation>
    <scope>NUCLEOTIDE SEQUENCE [LARGE SCALE GENOMIC DNA]</scope>
    <source>
        <strain evidence="1">Alpha-2009</strain>
        <tissue evidence="1">Whole body</tissue>
    </source>
</reference>
<accession>A0AAW2FU02</accession>
<dbReference type="AlphaFoldDB" id="A0AAW2FU02"/>